<proteinExistence type="inferred from homology"/>
<comment type="function">
    <text evidence="7">May be involved in telomere capping.</text>
</comment>
<name>A0A6A7C5Y3_9PEZI</name>
<dbReference type="InterPro" id="IPR057530">
    <property type="entry name" value="TIM-barrel_MTC6"/>
</dbReference>
<evidence type="ECO:0000256" key="7">
    <source>
        <dbReference type="ARBA" id="ARBA00037703"/>
    </source>
</evidence>
<evidence type="ECO:0000313" key="14">
    <source>
        <dbReference type="Proteomes" id="UP000799421"/>
    </source>
</evidence>
<feature type="compositionally biased region" description="Basic and acidic residues" evidence="10">
    <location>
        <begin position="427"/>
        <end position="437"/>
    </location>
</feature>
<dbReference type="OrthoDB" id="5573651at2759"/>
<comment type="subcellular location">
    <subcellularLocation>
        <location evidence="1">Membrane</location>
        <topology evidence="1">Single-pass type I membrane protein</topology>
    </subcellularLocation>
</comment>
<feature type="domain" description="MTC6 partial TIM-barrel" evidence="12">
    <location>
        <begin position="38"/>
        <end position="263"/>
    </location>
</feature>
<keyword evidence="6" id="KW-0325">Glycoprotein</keyword>
<keyword evidence="5 11" id="KW-0472">Membrane</keyword>
<evidence type="ECO:0000256" key="8">
    <source>
        <dbReference type="ARBA" id="ARBA00038159"/>
    </source>
</evidence>
<evidence type="ECO:0000313" key="13">
    <source>
        <dbReference type="EMBL" id="KAF2862657.1"/>
    </source>
</evidence>
<dbReference type="EMBL" id="MU005964">
    <property type="protein sequence ID" value="KAF2862657.1"/>
    <property type="molecule type" value="Genomic_DNA"/>
</dbReference>
<dbReference type="Pfam" id="PF25506">
    <property type="entry name" value="TIM-barrel_MTC6"/>
    <property type="match status" value="1"/>
</dbReference>
<dbReference type="GO" id="GO:0016020">
    <property type="term" value="C:membrane"/>
    <property type="evidence" value="ECO:0007669"/>
    <property type="project" value="UniProtKB-SubCell"/>
</dbReference>
<evidence type="ECO:0000256" key="11">
    <source>
        <dbReference type="SAM" id="Phobius"/>
    </source>
</evidence>
<evidence type="ECO:0000256" key="9">
    <source>
        <dbReference type="ARBA" id="ARBA00039865"/>
    </source>
</evidence>
<organism evidence="13 14">
    <name type="scientific">Piedraia hortae CBS 480.64</name>
    <dbReference type="NCBI Taxonomy" id="1314780"/>
    <lineage>
        <taxon>Eukaryota</taxon>
        <taxon>Fungi</taxon>
        <taxon>Dikarya</taxon>
        <taxon>Ascomycota</taxon>
        <taxon>Pezizomycotina</taxon>
        <taxon>Dothideomycetes</taxon>
        <taxon>Dothideomycetidae</taxon>
        <taxon>Capnodiales</taxon>
        <taxon>Piedraiaceae</taxon>
        <taxon>Piedraia</taxon>
    </lineage>
</organism>
<evidence type="ECO:0000256" key="10">
    <source>
        <dbReference type="SAM" id="MobiDB-lite"/>
    </source>
</evidence>
<comment type="similarity">
    <text evidence="8">Belongs to the MTC6 family.</text>
</comment>
<sequence>MQPPDLQTLASRSLTLTIPISYTNALPGINLTDCTPLQLTHLLTLGFRRLILTLAYPAGASDWATPSGTSLSSLSTTLSTYLHTTQTTLTASLIYLTLHLQGGPPSAEGSLEPLGEYIYTPRTLRAERHNLNGARSWFGARADVRPERGYFTITEEGSGLQTENGWPTEGFVLLQHRRRVVVDITRDGDVGSSDDSDDFFAGETIHMVQPGECFDASTAWPGRGNNTFAAAAVDGAGEVAGVMNCGIAPILAPSASSGEYEAFIDASRFPFSGDEPEEGRCAVVDTSTGKWHAKSCEERYRPACRVNGGAYTWTIPAREGSYSQSQDICGGNNKFAAPRTPLENRHLINSTATKGYVWVDFNSLGEEECWIVGRDTKCPFTQTGHEGERRVVVPIVSAVVVFVVAALMLCVKSRRSRKSKRRRRKGGDRIEYEGVPA</sequence>
<keyword evidence="14" id="KW-1185">Reference proteome</keyword>
<gene>
    <name evidence="13" type="ORF">K470DRAFT_255584</name>
</gene>
<dbReference type="AlphaFoldDB" id="A0A6A7C5Y3"/>
<protein>
    <recommendedName>
        <fullName evidence="9">Maintenance of telomere capping protein 6</fullName>
    </recommendedName>
</protein>
<evidence type="ECO:0000256" key="6">
    <source>
        <dbReference type="ARBA" id="ARBA00023180"/>
    </source>
</evidence>
<dbReference type="PANTHER" id="PTHR35518:SF2">
    <property type="entry name" value="MAINTENANCE OF TELOMERE CAPPING PROTEIN 6"/>
    <property type="match status" value="1"/>
</dbReference>
<feature type="transmembrane region" description="Helical" evidence="11">
    <location>
        <begin position="391"/>
        <end position="411"/>
    </location>
</feature>
<evidence type="ECO:0000256" key="4">
    <source>
        <dbReference type="ARBA" id="ARBA00022989"/>
    </source>
</evidence>
<feature type="region of interest" description="Disordered" evidence="10">
    <location>
        <begin position="418"/>
        <end position="437"/>
    </location>
</feature>
<evidence type="ECO:0000259" key="12">
    <source>
        <dbReference type="Pfam" id="PF25506"/>
    </source>
</evidence>
<accession>A0A6A7C5Y3</accession>
<keyword evidence="3" id="KW-0732">Signal</keyword>
<dbReference type="Proteomes" id="UP000799421">
    <property type="component" value="Unassembled WGS sequence"/>
</dbReference>
<evidence type="ECO:0000256" key="1">
    <source>
        <dbReference type="ARBA" id="ARBA00004479"/>
    </source>
</evidence>
<dbReference type="InterPro" id="IPR051008">
    <property type="entry name" value="Telomere_Capping_Maintenance"/>
</dbReference>
<evidence type="ECO:0000256" key="2">
    <source>
        <dbReference type="ARBA" id="ARBA00022692"/>
    </source>
</evidence>
<keyword evidence="2 11" id="KW-0812">Transmembrane</keyword>
<reference evidence="13" key="1">
    <citation type="journal article" date="2020" name="Stud. Mycol.">
        <title>101 Dothideomycetes genomes: a test case for predicting lifestyles and emergence of pathogens.</title>
        <authorList>
            <person name="Haridas S."/>
            <person name="Albert R."/>
            <person name="Binder M."/>
            <person name="Bloem J."/>
            <person name="Labutti K."/>
            <person name="Salamov A."/>
            <person name="Andreopoulos B."/>
            <person name="Baker S."/>
            <person name="Barry K."/>
            <person name="Bills G."/>
            <person name="Bluhm B."/>
            <person name="Cannon C."/>
            <person name="Castanera R."/>
            <person name="Culley D."/>
            <person name="Daum C."/>
            <person name="Ezra D."/>
            <person name="Gonzalez J."/>
            <person name="Henrissat B."/>
            <person name="Kuo A."/>
            <person name="Liang C."/>
            <person name="Lipzen A."/>
            <person name="Lutzoni F."/>
            <person name="Magnuson J."/>
            <person name="Mondo S."/>
            <person name="Nolan M."/>
            <person name="Ohm R."/>
            <person name="Pangilinan J."/>
            <person name="Park H.-J."/>
            <person name="Ramirez L."/>
            <person name="Alfaro M."/>
            <person name="Sun H."/>
            <person name="Tritt A."/>
            <person name="Yoshinaga Y."/>
            <person name="Zwiers L.-H."/>
            <person name="Turgeon B."/>
            <person name="Goodwin S."/>
            <person name="Spatafora J."/>
            <person name="Crous P."/>
            <person name="Grigoriev I."/>
        </authorList>
    </citation>
    <scope>NUCLEOTIDE SEQUENCE</scope>
    <source>
        <strain evidence="13">CBS 480.64</strain>
    </source>
</reference>
<evidence type="ECO:0000256" key="3">
    <source>
        <dbReference type="ARBA" id="ARBA00022729"/>
    </source>
</evidence>
<evidence type="ECO:0000256" key="5">
    <source>
        <dbReference type="ARBA" id="ARBA00023136"/>
    </source>
</evidence>
<dbReference type="PANTHER" id="PTHR35518">
    <property type="entry name" value="MAINTENANCE OF TELOMOERE CAPPING"/>
    <property type="match status" value="1"/>
</dbReference>
<keyword evidence="4 11" id="KW-1133">Transmembrane helix</keyword>